<dbReference type="InterPro" id="IPR006204">
    <property type="entry name" value="GHMP_kinase_N_dom"/>
</dbReference>
<comment type="similarity">
    <text evidence="1">Belongs to the GHMP kinase family. GalK subfamily.</text>
</comment>
<keyword evidence="2" id="KW-0547">Nucleotide-binding</keyword>
<evidence type="ECO:0000259" key="6">
    <source>
        <dbReference type="Pfam" id="PF00288"/>
    </source>
</evidence>
<dbReference type="Gene3D" id="3.30.230.10">
    <property type="match status" value="1"/>
</dbReference>
<proteinExistence type="inferred from homology"/>
<feature type="domain" description="GHMP kinase N-terminal" evidence="6">
    <location>
        <begin position="80"/>
        <end position="165"/>
    </location>
</feature>
<dbReference type="Gene3D" id="3.30.70.890">
    <property type="entry name" value="GHMP kinase, C-terminal domain"/>
    <property type="match status" value="1"/>
</dbReference>
<evidence type="ECO:0000256" key="1">
    <source>
        <dbReference type="ARBA" id="ARBA00006566"/>
    </source>
</evidence>
<keyword evidence="10" id="KW-1185">Reference proteome</keyword>
<evidence type="ECO:0000313" key="9">
    <source>
        <dbReference type="EMBL" id="TXN34952.1"/>
    </source>
</evidence>
<dbReference type="InterPro" id="IPR020568">
    <property type="entry name" value="Ribosomal_Su5_D2-typ_SF"/>
</dbReference>
<dbReference type="GO" id="GO:0005524">
    <property type="term" value="F:ATP binding"/>
    <property type="evidence" value="ECO:0007669"/>
    <property type="project" value="UniProtKB-KW"/>
</dbReference>
<feature type="domain" description="Galactokinase N-terminal" evidence="8">
    <location>
        <begin position="6"/>
        <end position="41"/>
    </location>
</feature>
<keyword evidence="3 9" id="KW-0418">Kinase</keyword>
<dbReference type="PANTHER" id="PTHR10457:SF7">
    <property type="entry name" value="GALACTOKINASE-RELATED"/>
    <property type="match status" value="1"/>
</dbReference>
<keyword evidence="3 9" id="KW-0808">Transferase</keyword>
<evidence type="ECO:0000256" key="2">
    <source>
        <dbReference type="ARBA" id="ARBA00022741"/>
    </source>
</evidence>
<dbReference type="GO" id="GO:0006012">
    <property type="term" value="P:galactose metabolic process"/>
    <property type="evidence" value="ECO:0007669"/>
    <property type="project" value="UniProtKB-KW"/>
</dbReference>
<evidence type="ECO:0000259" key="7">
    <source>
        <dbReference type="Pfam" id="PF08544"/>
    </source>
</evidence>
<protein>
    <submittedName>
        <fullName evidence="9">Galactokinase</fullName>
    </submittedName>
</protein>
<dbReference type="PRINTS" id="PR00959">
    <property type="entry name" value="MEVGALKINASE"/>
</dbReference>
<reference evidence="9 10" key="1">
    <citation type="submission" date="2019-08" db="EMBL/GenBank/DDBJ databases">
        <title>Professor.</title>
        <authorList>
            <person name="Park J.S."/>
        </authorList>
    </citation>
    <scope>NUCLEOTIDE SEQUENCE [LARGE SCALE GENOMIC DNA]</scope>
    <source>
        <strain evidence="9 10">176CP5-101</strain>
    </source>
</reference>
<comment type="caution">
    <text evidence="9">The sequence shown here is derived from an EMBL/GenBank/DDBJ whole genome shotgun (WGS) entry which is preliminary data.</text>
</comment>
<sequence length="367" mass="39991">MALEKIVSLAPGRTCLFGDHQDYLELPVIACAISRHITLTATKNDTQEFIIHKPDINERRVIDISEPIVKIEKGDHLLTALAVVARYGCIPNKGYDIHISGNVAINAGTSSSSAVVVAWIKFLLLAFGCNQKITKELVSKIAYQTEVEYHNSPGGKMDQYSIGLGNIMFLETDAKANYVIFNKPLKGLIVAESGIPKQTTGVLGELKEKALLAVHKVKGKIPSFELKEVTKTDLPRYLNYVSDDLKVFLSAAVLNHDITQRAVKEFQKETWSVKSIGALMTEHHEILKDYLKLTVPKIDAMINTAISAGALGAKIVGSGRGGSIVILAKAGEEEKIIDALLKAGAKDAYKVQVDPGARIIEPKEIHS</sequence>
<evidence type="ECO:0000259" key="8">
    <source>
        <dbReference type="Pfam" id="PF10509"/>
    </source>
</evidence>
<evidence type="ECO:0000256" key="5">
    <source>
        <dbReference type="ARBA" id="ARBA00023144"/>
    </source>
</evidence>
<dbReference type="PANTHER" id="PTHR10457">
    <property type="entry name" value="MEVALONATE KINASE/GALACTOKINASE"/>
    <property type="match status" value="1"/>
</dbReference>
<organism evidence="9 10">
    <name type="scientific">Flagellimonas hymeniacidonis</name>
    <dbReference type="NCBI Taxonomy" id="2603628"/>
    <lineage>
        <taxon>Bacteria</taxon>
        <taxon>Pseudomonadati</taxon>
        <taxon>Bacteroidota</taxon>
        <taxon>Flavobacteriia</taxon>
        <taxon>Flavobacteriales</taxon>
        <taxon>Flavobacteriaceae</taxon>
        <taxon>Flagellimonas</taxon>
    </lineage>
</organism>
<dbReference type="InterPro" id="IPR013750">
    <property type="entry name" value="GHMP_kinase_C_dom"/>
</dbReference>
<evidence type="ECO:0000313" key="10">
    <source>
        <dbReference type="Proteomes" id="UP000321456"/>
    </source>
</evidence>
<dbReference type="Pfam" id="PF00288">
    <property type="entry name" value="GHMP_kinases_N"/>
    <property type="match status" value="1"/>
</dbReference>
<dbReference type="SUPFAM" id="SSF54211">
    <property type="entry name" value="Ribosomal protein S5 domain 2-like"/>
    <property type="match status" value="1"/>
</dbReference>
<keyword evidence="5" id="KW-0119">Carbohydrate metabolism</keyword>
<accession>A0A5C8V1K8</accession>
<dbReference type="GO" id="GO:0004335">
    <property type="term" value="F:galactokinase activity"/>
    <property type="evidence" value="ECO:0007669"/>
    <property type="project" value="InterPro"/>
</dbReference>
<dbReference type="GO" id="GO:0005829">
    <property type="term" value="C:cytosol"/>
    <property type="evidence" value="ECO:0007669"/>
    <property type="project" value="TreeGrafter"/>
</dbReference>
<name>A0A5C8V1K8_9FLAO</name>
<dbReference type="InterPro" id="IPR019539">
    <property type="entry name" value="GalKase_N"/>
</dbReference>
<dbReference type="InterPro" id="IPR014721">
    <property type="entry name" value="Ribsml_uS5_D2-typ_fold_subgr"/>
</dbReference>
<gene>
    <name evidence="9" type="ORF">FVB32_10155</name>
</gene>
<dbReference type="InterPro" id="IPR006206">
    <property type="entry name" value="Mevalonate/galactokinase"/>
</dbReference>
<dbReference type="EMBL" id="VRUR01000002">
    <property type="protein sequence ID" value="TXN34952.1"/>
    <property type="molecule type" value="Genomic_DNA"/>
</dbReference>
<keyword evidence="5" id="KW-0299">Galactose metabolism</keyword>
<dbReference type="InterPro" id="IPR036554">
    <property type="entry name" value="GHMP_kinase_C_sf"/>
</dbReference>
<dbReference type="RefSeq" id="WP_147743686.1">
    <property type="nucleotide sequence ID" value="NZ_VRUR01000002.1"/>
</dbReference>
<evidence type="ECO:0000256" key="3">
    <source>
        <dbReference type="ARBA" id="ARBA00022777"/>
    </source>
</evidence>
<dbReference type="SUPFAM" id="SSF55060">
    <property type="entry name" value="GHMP Kinase, C-terminal domain"/>
    <property type="match status" value="1"/>
</dbReference>
<dbReference type="AlphaFoldDB" id="A0A5C8V1K8"/>
<dbReference type="Pfam" id="PF08544">
    <property type="entry name" value="GHMP_kinases_C"/>
    <property type="match status" value="1"/>
</dbReference>
<dbReference type="PRINTS" id="PR00473">
    <property type="entry name" value="GALCTOKINASE"/>
</dbReference>
<evidence type="ECO:0000256" key="4">
    <source>
        <dbReference type="ARBA" id="ARBA00022840"/>
    </source>
</evidence>
<dbReference type="Proteomes" id="UP000321456">
    <property type="component" value="Unassembled WGS sequence"/>
</dbReference>
<dbReference type="InterPro" id="IPR000705">
    <property type="entry name" value="Galactokinase"/>
</dbReference>
<feature type="domain" description="GHMP kinase C-terminal" evidence="7">
    <location>
        <begin position="273"/>
        <end position="344"/>
    </location>
</feature>
<dbReference type="Pfam" id="PF10509">
    <property type="entry name" value="GalKase_gal_bdg"/>
    <property type="match status" value="1"/>
</dbReference>
<dbReference type="PIRSF" id="PIRSF000530">
    <property type="entry name" value="Galactokinase"/>
    <property type="match status" value="1"/>
</dbReference>
<keyword evidence="4" id="KW-0067">ATP-binding</keyword>